<keyword evidence="4 8" id="KW-0547">Nucleotide-binding</keyword>
<dbReference type="PROSITE" id="PS51219">
    <property type="entry name" value="DPCK"/>
    <property type="match status" value="1"/>
</dbReference>
<evidence type="ECO:0000313" key="10">
    <source>
        <dbReference type="EMBL" id="GEK91439.1"/>
    </source>
</evidence>
<keyword evidence="2 8" id="KW-0963">Cytoplasm</keyword>
<protein>
    <recommendedName>
        <fullName evidence="8 9">Dephospho-CoA kinase</fullName>
        <ecNumber evidence="8 9">2.7.1.24</ecNumber>
    </recommendedName>
    <alternativeName>
        <fullName evidence="8">Dephosphocoenzyme A kinase</fullName>
    </alternativeName>
</protein>
<dbReference type="GO" id="GO:0004140">
    <property type="term" value="F:dephospho-CoA kinase activity"/>
    <property type="evidence" value="ECO:0007669"/>
    <property type="project" value="UniProtKB-UniRule"/>
</dbReference>
<reference evidence="10 11" key="1">
    <citation type="submission" date="2019-07" db="EMBL/GenBank/DDBJ databases">
        <title>Whole genome shotgun sequence of Alkalibacterium kapii NBRC 103247.</title>
        <authorList>
            <person name="Hosoyama A."/>
            <person name="Uohara A."/>
            <person name="Ohji S."/>
            <person name="Ichikawa N."/>
        </authorList>
    </citation>
    <scope>NUCLEOTIDE SEQUENCE [LARGE SCALE GENOMIC DNA]</scope>
    <source>
        <strain evidence="10 11">NBRC 103247</strain>
    </source>
</reference>
<dbReference type="RefSeq" id="WP_146924268.1">
    <property type="nucleotide sequence ID" value="NZ_BJUY01000011.1"/>
</dbReference>
<keyword evidence="7 8" id="KW-0173">Coenzyme A biosynthesis</keyword>
<dbReference type="GO" id="GO:0005524">
    <property type="term" value="F:ATP binding"/>
    <property type="evidence" value="ECO:0007669"/>
    <property type="project" value="UniProtKB-UniRule"/>
</dbReference>
<organism evidence="10 11">
    <name type="scientific">Alkalibacterium kapii</name>
    <dbReference type="NCBI Taxonomy" id="426704"/>
    <lineage>
        <taxon>Bacteria</taxon>
        <taxon>Bacillati</taxon>
        <taxon>Bacillota</taxon>
        <taxon>Bacilli</taxon>
        <taxon>Lactobacillales</taxon>
        <taxon>Carnobacteriaceae</taxon>
        <taxon>Alkalibacterium</taxon>
    </lineage>
</organism>
<comment type="similarity">
    <text evidence="1 8">Belongs to the CoaE family.</text>
</comment>
<accession>A0A511ATA4</accession>
<dbReference type="EMBL" id="BJUY01000011">
    <property type="protein sequence ID" value="GEK91439.1"/>
    <property type="molecule type" value="Genomic_DNA"/>
</dbReference>
<evidence type="ECO:0000256" key="7">
    <source>
        <dbReference type="ARBA" id="ARBA00022993"/>
    </source>
</evidence>
<evidence type="ECO:0000256" key="1">
    <source>
        <dbReference type="ARBA" id="ARBA00009018"/>
    </source>
</evidence>
<dbReference type="Proteomes" id="UP000321662">
    <property type="component" value="Unassembled WGS sequence"/>
</dbReference>
<comment type="caution">
    <text evidence="10">The sequence shown here is derived from an EMBL/GenBank/DDBJ whole genome shotgun (WGS) entry which is preliminary data.</text>
</comment>
<comment type="subcellular location">
    <subcellularLocation>
        <location evidence="8">Cytoplasm</location>
    </subcellularLocation>
</comment>
<evidence type="ECO:0000313" key="11">
    <source>
        <dbReference type="Proteomes" id="UP000321662"/>
    </source>
</evidence>
<keyword evidence="6 8" id="KW-0067">ATP-binding</keyword>
<name>A0A511ATA4_9LACT</name>
<gene>
    <name evidence="8 10" type="primary">coaE</name>
    <name evidence="10" type="ORF">AKA01nite_10610</name>
</gene>
<evidence type="ECO:0000256" key="4">
    <source>
        <dbReference type="ARBA" id="ARBA00022741"/>
    </source>
</evidence>
<keyword evidence="5 8" id="KW-0418">Kinase</keyword>
<proteinExistence type="inferred from homology"/>
<dbReference type="AlphaFoldDB" id="A0A511ATA4"/>
<dbReference type="FunFam" id="3.40.50.300:FF:000991">
    <property type="entry name" value="Dephospho-CoA kinase"/>
    <property type="match status" value="1"/>
</dbReference>
<dbReference type="SUPFAM" id="SSF52540">
    <property type="entry name" value="P-loop containing nucleoside triphosphate hydrolases"/>
    <property type="match status" value="1"/>
</dbReference>
<dbReference type="UniPathway" id="UPA00241">
    <property type="reaction ID" value="UER00356"/>
</dbReference>
<comment type="catalytic activity">
    <reaction evidence="8">
        <text>3'-dephospho-CoA + ATP = ADP + CoA + H(+)</text>
        <dbReference type="Rhea" id="RHEA:18245"/>
        <dbReference type="ChEBI" id="CHEBI:15378"/>
        <dbReference type="ChEBI" id="CHEBI:30616"/>
        <dbReference type="ChEBI" id="CHEBI:57287"/>
        <dbReference type="ChEBI" id="CHEBI:57328"/>
        <dbReference type="ChEBI" id="CHEBI:456216"/>
        <dbReference type="EC" id="2.7.1.24"/>
    </reaction>
</comment>
<dbReference type="InterPro" id="IPR001977">
    <property type="entry name" value="Depp_CoAkinase"/>
</dbReference>
<evidence type="ECO:0000256" key="9">
    <source>
        <dbReference type="NCBIfam" id="TIGR00152"/>
    </source>
</evidence>
<dbReference type="PANTHER" id="PTHR10695:SF46">
    <property type="entry name" value="BIFUNCTIONAL COENZYME A SYNTHASE-RELATED"/>
    <property type="match status" value="1"/>
</dbReference>
<dbReference type="CDD" id="cd02022">
    <property type="entry name" value="DPCK"/>
    <property type="match status" value="1"/>
</dbReference>
<dbReference type="NCBIfam" id="TIGR00152">
    <property type="entry name" value="dephospho-CoA kinase"/>
    <property type="match status" value="1"/>
</dbReference>
<dbReference type="GO" id="GO:0005737">
    <property type="term" value="C:cytoplasm"/>
    <property type="evidence" value="ECO:0007669"/>
    <property type="project" value="UniProtKB-SubCell"/>
</dbReference>
<dbReference type="Gene3D" id="3.40.50.300">
    <property type="entry name" value="P-loop containing nucleotide triphosphate hydrolases"/>
    <property type="match status" value="1"/>
</dbReference>
<dbReference type="GO" id="GO:0015937">
    <property type="term" value="P:coenzyme A biosynthetic process"/>
    <property type="evidence" value="ECO:0007669"/>
    <property type="project" value="UniProtKB-UniRule"/>
</dbReference>
<dbReference type="EC" id="2.7.1.24" evidence="8 9"/>
<dbReference type="Pfam" id="PF01121">
    <property type="entry name" value="CoaE"/>
    <property type="match status" value="1"/>
</dbReference>
<comment type="function">
    <text evidence="8">Catalyzes the phosphorylation of the 3'-hydroxyl group of dephosphocoenzyme A to form coenzyme A.</text>
</comment>
<evidence type="ECO:0000256" key="3">
    <source>
        <dbReference type="ARBA" id="ARBA00022679"/>
    </source>
</evidence>
<evidence type="ECO:0000256" key="2">
    <source>
        <dbReference type="ARBA" id="ARBA00022490"/>
    </source>
</evidence>
<evidence type="ECO:0000256" key="6">
    <source>
        <dbReference type="ARBA" id="ARBA00022840"/>
    </source>
</evidence>
<dbReference type="InterPro" id="IPR027417">
    <property type="entry name" value="P-loop_NTPase"/>
</dbReference>
<sequence>MLILGLTGGIASGKSTVSRYFSEQGFPVIDADIIARKVLEPGEPAYLKVIEHFGEEILDADKSINRKRLGDIVFNDQDKLKRLNELVEKEIYKELIRKKKELMQKDHSLIVVDIPLLYEAGYEKVVDKVMVVYTDSSTQLERLKKRDELKEADALKRIRSQQPLNEKKEKADIVIDNNSTLEQTKKQVDQWLEKNRLS</sequence>
<feature type="binding site" evidence="8">
    <location>
        <begin position="11"/>
        <end position="16"/>
    </location>
    <ligand>
        <name>ATP</name>
        <dbReference type="ChEBI" id="CHEBI:30616"/>
    </ligand>
</feature>
<dbReference type="OrthoDB" id="9812943at2"/>
<dbReference type="HAMAP" id="MF_00376">
    <property type="entry name" value="Dephospho_CoA_kinase"/>
    <property type="match status" value="1"/>
</dbReference>
<evidence type="ECO:0000256" key="8">
    <source>
        <dbReference type="HAMAP-Rule" id="MF_00376"/>
    </source>
</evidence>
<keyword evidence="3 8" id="KW-0808">Transferase</keyword>
<keyword evidence="11" id="KW-1185">Reference proteome</keyword>
<evidence type="ECO:0000256" key="5">
    <source>
        <dbReference type="ARBA" id="ARBA00022777"/>
    </source>
</evidence>
<dbReference type="PANTHER" id="PTHR10695">
    <property type="entry name" value="DEPHOSPHO-COA KINASE-RELATED"/>
    <property type="match status" value="1"/>
</dbReference>
<comment type="pathway">
    <text evidence="8">Cofactor biosynthesis; coenzyme A biosynthesis; CoA from (R)-pantothenate: step 5/5.</text>
</comment>